<dbReference type="STRING" id="83449.BON30_13155"/>
<reference evidence="2 3" key="2">
    <citation type="submission" date="2016-12" db="EMBL/GenBank/DDBJ databases">
        <title>Draft Genome Sequence of Cystobacter ferrugineus Strain Cbfe23.</title>
        <authorList>
            <person name="Akbar S."/>
            <person name="Dowd S.E."/>
            <person name="Stevens D.C."/>
        </authorList>
    </citation>
    <scope>NUCLEOTIDE SEQUENCE [LARGE SCALE GENOMIC DNA]</scope>
    <source>
        <strain evidence="2 3">Cbfe23</strain>
    </source>
</reference>
<evidence type="ECO:0000313" key="2">
    <source>
        <dbReference type="EMBL" id="OJH40013.1"/>
    </source>
</evidence>
<dbReference type="EMBL" id="MPIN01000003">
    <property type="protein sequence ID" value="OJH40013.1"/>
    <property type="molecule type" value="Genomic_DNA"/>
</dbReference>
<keyword evidence="3" id="KW-1185">Reference proteome</keyword>
<dbReference type="PANTHER" id="PTHR30189:SF1">
    <property type="entry name" value="LPS-ASSEMBLY PROTEIN LPTD"/>
    <property type="match status" value="1"/>
</dbReference>
<dbReference type="InterPro" id="IPR007543">
    <property type="entry name" value="LptD_C"/>
</dbReference>
<dbReference type="InterPro" id="IPR050218">
    <property type="entry name" value="LptD"/>
</dbReference>
<name>A0A1L9BCS0_9BACT</name>
<dbReference type="GO" id="GO:0015920">
    <property type="term" value="P:lipopolysaccharide transport"/>
    <property type="evidence" value="ECO:0007669"/>
    <property type="project" value="InterPro"/>
</dbReference>
<dbReference type="Proteomes" id="UP000182229">
    <property type="component" value="Unassembled WGS sequence"/>
</dbReference>
<proteinExistence type="inferred from homology"/>
<gene>
    <name evidence="2" type="ORF">BON30_13155</name>
</gene>
<dbReference type="GO" id="GO:0009279">
    <property type="term" value="C:cell outer membrane"/>
    <property type="evidence" value="ECO:0007669"/>
    <property type="project" value="InterPro"/>
</dbReference>
<dbReference type="HAMAP" id="MF_01411">
    <property type="entry name" value="LPS_assembly_LptD"/>
    <property type="match status" value="1"/>
</dbReference>
<dbReference type="OrthoDB" id="9760225at2"/>
<accession>A0A1L9BCS0</accession>
<dbReference type="GO" id="GO:0043165">
    <property type="term" value="P:Gram-negative-bacterium-type cell outer membrane assembly"/>
    <property type="evidence" value="ECO:0007669"/>
    <property type="project" value="InterPro"/>
</dbReference>
<protein>
    <submittedName>
        <fullName evidence="2">Organic solvent tolerance protein</fullName>
    </submittedName>
</protein>
<sequence>MSLLMPVAAVLLVSAQLPLSTQLQLPTGETAELAADYVFYEREQRVLTARGHAVLSSGSVVLRADEVSYDQAHETAVARGNVMLVNGLMAAVADELTVDLESSEASVQGGLFMEKRGVTPQQLLQAQTPQELRDLGETPVLMSGRRIKRTGDNVYQVEGIALAPCLCGESVPSWRVEASSARVEMGQYASLTLPVVFVRSVPVLAVPWLYLPLSERQSGLLFPRPTSSAISGFGLELPVFITLGRSYDLTLTPGFNLGGGEVDVTRTIGNESITRQEPQNYGVRGPRLLTEFRYAPAVGTEGRVTLGLLYDLQPVRNPVSAGFFLSDTGELIRTPRGLRGEASLQHRQDLGGGWYDRIEAFAISDGFYTRDFTADVVARAAQYLSSSGVIYRRGEDQWVGLEVGLRQDIRWGYDLFGRSMVPPGASTPTTITAAPRTFQKLPTLSWVLAERPLGGSRLMGGMRVEFTRLSPLTSLFGDEGLDGHFESDGHWTLPGGTVREPDVAQGNGVFDGADREARDRVDLLPRLSTSFALGSFARLSPALSVRQDFFLGEVTGRAAQRGYPILDLVLDSRLGRTFALGGVSLLHSIEPSITLRYVPTVWGDLPSPGAMPGSPGQPYDEIDAALPSTPEGVARRFLHAVVELNQTLHSRGGSSREELLRLSVGQGFDLSRFAPTLGSGLSGNGEALARDTFGRLSARLGRFSGTGMLRYDPNSRQITQLSADFRVDVPQANIYARYDDLLAEGSDRLRRSLDALVGPAPKNVQRAQFLTAGTQANFGFGLGLRYEALLQPQTRSESPLLQQTFGVSYGPACNCWRVEGLARLARGQACPEFGLNLTVTGIGTFGTGG</sequence>
<evidence type="ECO:0000313" key="3">
    <source>
        <dbReference type="Proteomes" id="UP000182229"/>
    </source>
</evidence>
<dbReference type="PANTHER" id="PTHR30189">
    <property type="entry name" value="LPS-ASSEMBLY PROTEIN"/>
    <property type="match status" value="1"/>
</dbReference>
<dbReference type="Pfam" id="PF04453">
    <property type="entry name" value="LptD"/>
    <property type="match status" value="1"/>
</dbReference>
<organism evidence="2 3">
    <name type="scientific">Cystobacter ferrugineus</name>
    <dbReference type="NCBI Taxonomy" id="83449"/>
    <lineage>
        <taxon>Bacteria</taxon>
        <taxon>Pseudomonadati</taxon>
        <taxon>Myxococcota</taxon>
        <taxon>Myxococcia</taxon>
        <taxon>Myxococcales</taxon>
        <taxon>Cystobacterineae</taxon>
        <taxon>Archangiaceae</taxon>
        <taxon>Cystobacter</taxon>
    </lineage>
</organism>
<dbReference type="RefSeq" id="WP_071898646.1">
    <property type="nucleotide sequence ID" value="NZ_MPIN01000003.1"/>
</dbReference>
<dbReference type="AlphaFoldDB" id="A0A1L9BCS0"/>
<dbReference type="InterPro" id="IPR020889">
    <property type="entry name" value="LipoPS_assembly_LptD"/>
</dbReference>
<comment type="caution">
    <text evidence="2">The sequence shown here is derived from an EMBL/GenBank/DDBJ whole genome shotgun (WGS) entry which is preliminary data.</text>
</comment>
<dbReference type="GO" id="GO:1990351">
    <property type="term" value="C:transporter complex"/>
    <property type="evidence" value="ECO:0007669"/>
    <property type="project" value="TreeGrafter"/>
</dbReference>
<dbReference type="Gene3D" id="2.60.450.10">
    <property type="entry name" value="Lipopolysaccharide (LPS) transport protein A like domain"/>
    <property type="match status" value="1"/>
</dbReference>
<reference evidence="3" key="1">
    <citation type="submission" date="2016-11" db="EMBL/GenBank/DDBJ databases">
        <authorList>
            <person name="Shukria A."/>
            <person name="Stevens D.C."/>
        </authorList>
    </citation>
    <scope>NUCLEOTIDE SEQUENCE [LARGE SCALE GENOMIC DNA]</scope>
    <source>
        <strain evidence="3">Cbfe23</strain>
    </source>
</reference>
<feature type="domain" description="LptD C-terminal" evidence="1">
    <location>
        <begin position="339"/>
        <end position="600"/>
    </location>
</feature>
<evidence type="ECO:0000259" key="1">
    <source>
        <dbReference type="Pfam" id="PF04453"/>
    </source>
</evidence>